<dbReference type="Proteomes" id="UP001164929">
    <property type="component" value="Chromosome 4"/>
</dbReference>
<feature type="compositionally biased region" description="Gly residues" evidence="1">
    <location>
        <begin position="125"/>
        <end position="134"/>
    </location>
</feature>
<dbReference type="PANTHER" id="PTHR37076:SF3">
    <property type="entry name" value="STRESS RESPONSE PROTEIN NST1-LIKE"/>
    <property type="match status" value="1"/>
</dbReference>
<feature type="compositionally biased region" description="Acidic residues" evidence="1">
    <location>
        <begin position="102"/>
        <end position="124"/>
    </location>
</feature>
<protein>
    <submittedName>
        <fullName evidence="2">Uncharacterized protein</fullName>
    </submittedName>
</protein>
<comment type="caution">
    <text evidence="2">The sequence shown here is derived from an EMBL/GenBank/DDBJ whole genome shotgun (WGS) entry which is preliminary data.</text>
</comment>
<feature type="compositionally biased region" description="Basic and acidic residues" evidence="1">
    <location>
        <begin position="140"/>
        <end position="155"/>
    </location>
</feature>
<name>A0AAD6W5X3_9ROSI</name>
<sequence length="219" mass="24989">MKRKKWSELEEQTLLSKYSDLLTSGTLSKLKTREKKFRPIADHVNTIHHLQDPIGYPFKWSWRDYKEVFGDVELEVKSKKSSGSGDSDFVSRICGDLGFGIDSEDYLEEDDQEEEDGEEEEDVNGDGGNDNVGGGEEDGEFRGEKGNGEMGIGRKEKMKKGLGGNRRLGLLGAQVMDLRDVVLRREEKRREREFNGEKCVLESEKRRRELGVSERHVAE</sequence>
<accession>A0AAD6W5X3</accession>
<dbReference type="PANTHER" id="PTHR37076">
    <property type="entry name" value="HISTONE-LYSINE N-METHYLTRANSFERASE, H3 LYSINE-79 SPECIFIC-LIKE-RELATED"/>
    <property type="match status" value="1"/>
</dbReference>
<gene>
    <name evidence="2" type="ORF">NC653_010049</name>
</gene>
<evidence type="ECO:0000313" key="3">
    <source>
        <dbReference type="Proteomes" id="UP001164929"/>
    </source>
</evidence>
<keyword evidence="3" id="KW-1185">Reference proteome</keyword>
<evidence type="ECO:0000256" key="1">
    <source>
        <dbReference type="SAM" id="MobiDB-lite"/>
    </source>
</evidence>
<evidence type="ECO:0000313" key="2">
    <source>
        <dbReference type="EMBL" id="KAJ6999244.1"/>
    </source>
</evidence>
<organism evidence="2 3">
    <name type="scientific">Populus alba x Populus x berolinensis</name>
    <dbReference type="NCBI Taxonomy" id="444605"/>
    <lineage>
        <taxon>Eukaryota</taxon>
        <taxon>Viridiplantae</taxon>
        <taxon>Streptophyta</taxon>
        <taxon>Embryophyta</taxon>
        <taxon>Tracheophyta</taxon>
        <taxon>Spermatophyta</taxon>
        <taxon>Magnoliopsida</taxon>
        <taxon>eudicotyledons</taxon>
        <taxon>Gunneridae</taxon>
        <taxon>Pentapetalae</taxon>
        <taxon>rosids</taxon>
        <taxon>fabids</taxon>
        <taxon>Malpighiales</taxon>
        <taxon>Salicaceae</taxon>
        <taxon>Saliceae</taxon>
        <taxon>Populus</taxon>
    </lineage>
</organism>
<dbReference type="AlphaFoldDB" id="A0AAD6W5X3"/>
<proteinExistence type="predicted"/>
<reference evidence="2 3" key="1">
    <citation type="journal article" date="2023" name="Mol. Ecol. Resour.">
        <title>Chromosome-level genome assembly of a triploid poplar Populus alba 'Berolinensis'.</title>
        <authorList>
            <person name="Chen S."/>
            <person name="Yu Y."/>
            <person name="Wang X."/>
            <person name="Wang S."/>
            <person name="Zhang T."/>
            <person name="Zhou Y."/>
            <person name="He R."/>
            <person name="Meng N."/>
            <person name="Wang Y."/>
            <person name="Liu W."/>
            <person name="Liu Z."/>
            <person name="Liu J."/>
            <person name="Guo Q."/>
            <person name="Huang H."/>
            <person name="Sederoff R.R."/>
            <person name="Wang G."/>
            <person name="Qu G."/>
            <person name="Chen S."/>
        </authorList>
    </citation>
    <scope>NUCLEOTIDE SEQUENCE [LARGE SCALE GENOMIC DNA]</scope>
    <source>
        <strain evidence="2">SC-2020</strain>
    </source>
</reference>
<feature type="region of interest" description="Disordered" evidence="1">
    <location>
        <begin position="100"/>
        <end position="166"/>
    </location>
</feature>
<dbReference type="EMBL" id="JAQIZT010000004">
    <property type="protein sequence ID" value="KAJ6999244.1"/>
    <property type="molecule type" value="Genomic_DNA"/>
</dbReference>